<keyword evidence="4 11" id="KW-0138">CF(0)</keyword>
<evidence type="ECO:0000256" key="10">
    <source>
        <dbReference type="ARBA" id="ARBA00023310"/>
    </source>
</evidence>
<dbReference type="PRINTS" id="PR00123">
    <property type="entry name" value="ATPASEA"/>
</dbReference>
<keyword evidence="3 11" id="KW-0813">Transport</keyword>
<dbReference type="SUPFAM" id="SSF81336">
    <property type="entry name" value="F1F0 ATP synthase subunit A"/>
    <property type="match status" value="1"/>
</dbReference>
<comment type="similarity">
    <text evidence="2 11 12">Belongs to the ATPase A chain family.</text>
</comment>
<comment type="function">
    <text evidence="11 12">Key component of the proton channel; it plays a direct role in the translocation of protons across the membrane.</text>
</comment>
<sequence length="271" mass="29992">MSLAYALALAPGGDGGFHAPDTEIFRWGPLFPDGPRRLRWFTKPVLLIALSAALVVAFYRIAFRAPRPVPRGMQNLGEVAYLFVRDQIARPMIGKDGDRWMPFLLSVFSFVLVMNLMGVVPVLQLPATSHFAMPLLLALVVYGLYLTLSIRVQGFTGYFRNVMFPPGQPAWMYFIYSPIELLQHLVLRPATHSIRLFANMFAGHLLIAFFASVAWWFLVEKPSAAGVGVGIVGALMTVVITAFEIFVQALQAYIFTLLAASYIGGALNPDH</sequence>
<feature type="transmembrane region" description="Helical" evidence="11">
    <location>
        <begin position="224"/>
        <end position="243"/>
    </location>
</feature>
<feature type="transmembrane region" description="Helical" evidence="11">
    <location>
        <begin position="131"/>
        <end position="150"/>
    </location>
</feature>
<comment type="caution">
    <text evidence="13">The sequence shown here is derived from an EMBL/GenBank/DDBJ whole genome shotgun (WGS) entry which is preliminary data.</text>
</comment>
<feature type="transmembrane region" description="Helical" evidence="11">
    <location>
        <begin position="100"/>
        <end position="119"/>
    </location>
</feature>
<dbReference type="AlphaFoldDB" id="A0A7W3QPV9"/>
<evidence type="ECO:0000256" key="1">
    <source>
        <dbReference type="ARBA" id="ARBA00004141"/>
    </source>
</evidence>
<dbReference type="PROSITE" id="PS00449">
    <property type="entry name" value="ATPASE_A"/>
    <property type="match status" value="1"/>
</dbReference>
<dbReference type="RefSeq" id="WP_182847002.1">
    <property type="nucleotide sequence ID" value="NZ_BAAALP010000071.1"/>
</dbReference>
<dbReference type="CDD" id="cd00310">
    <property type="entry name" value="ATP-synt_Fo_a_6"/>
    <property type="match status" value="1"/>
</dbReference>
<evidence type="ECO:0000256" key="11">
    <source>
        <dbReference type="HAMAP-Rule" id="MF_01393"/>
    </source>
</evidence>
<dbReference type="GO" id="GO:0046933">
    <property type="term" value="F:proton-transporting ATP synthase activity, rotational mechanism"/>
    <property type="evidence" value="ECO:0007669"/>
    <property type="project" value="UniProtKB-UniRule"/>
</dbReference>
<evidence type="ECO:0000256" key="8">
    <source>
        <dbReference type="ARBA" id="ARBA00023065"/>
    </source>
</evidence>
<dbReference type="InterPro" id="IPR045083">
    <property type="entry name" value="ATP_synth_F0_asu_bact/mt"/>
</dbReference>
<evidence type="ECO:0000256" key="4">
    <source>
        <dbReference type="ARBA" id="ARBA00022547"/>
    </source>
</evidence>
<protein>
    <recommendedName>
        <fullName evidence="11 12">ATP synthase subunit a</fullName>
    </recommendedName>
    <alternativeName>
        <fullName evidence="11">ATP synthase F0 sector subunit a</fullName>
    </alternativeName>
    <alternativeName>
        <fullName evidence="11">F-ATPase subunit 6</fullName>
    </alternativeName>
</protein>
<gene>
    <name evidence="11" type="primary">atpB</name>
    <name evidence="13" type="ORF">HNR61_006643</name>
</gene>
<name>A0A7W3QPV9_ACTNM</name>
<keyword evidence="9 11" id="KW-0472">Membrane</keyword>
<dbReference type="InterPro" id="IPR000568">
    <property type="entry name" value="ATP_synth_F0_asu"/>
</dbReference>
<evidence type="ECO:0000256" key="7">
    <source>
        <dbReference type="ARBA" id="ARBA00022989"/>
    </source>
</evidence>
<dbReference type="EMBL" id="JACJIA010000010">
    <property type="protein sequence ID" value="MBA8954986.1"/>
    <property type="molecule type" value="Genomic_DNA"/>
</dbReference>
<dbReference type="HAMAP" id="MF_01393">
    <property type="entry name" value="ATP_synth_a_bact"/>
    <property type="match status" value="1"/>
</dbReference>
<comment type="subcellular location">
    <subcellularLocation>
        <location evidence="11 12">Cell membrane</location>
        <topology evidence="11 12">Multi-pass membrane protein</topology>
    </subcellularLocation>
    <subcellularLocation>
        <location evidence="1">Membrane</location>
        <topology evidence="1">Multi-pass membrane protein</topology>
    </subcellularLocation>
</comment>
<dbReference type="PANTHER" id="PTHR11410">
    <property type="entry name" value="ATP SYNTHASE SUBUNIT A"/>
    <property type="match status" value="1"/>
</dbReference>
<dbReference type="Gene3D" id="1.20.120.220">
    <property type="entry name" value="ATP synthase, F0 complex, subunit A"/>
    <property type="match status" value="1"/>
</dbReference>
<keyword evidence="14" id="KW-1185">Reference proteome</keyword>
<reference evidence="13 14" key="1">
    <citation type="submission" date="2020-08" db="EMBL/GenBank/DDBJ databases">
        <title>Genomic Encyclopedia of Type Strains, Phase IV (KMG-IV): sequencing the most valuable type-strain genomes for metagenomic binning, comparative biology and taxonomic classification.</title>
        <authorList>
            <person name="Goeker M."/>
        </authorList>
    </citation>
    <scope>NUCLEOTIDE SEQUENCE [LARGE SCALE GENOMIC DNA]</scope>
    <source>
        <strain evidence="13 14">DSM 44197</strain>
    </source>
</reference>
<dbReference type="PANTHER" id="PTHR11410:SF0">
    <property type="entry name" value="ATP SYNTHASE SUBUNIT A"/>
    <property type="match status" value="1"/>
</dbReference>
<feature type="transmembrane region" description="Helical" evidence="11">
    <location>
        <begin position="45"/>
        <end position="63"/>
    </location>
</feature>
<evidence type="ECO:0000256" key="3">
    <source>
        <dbReference type="ARBA" id="ARBA00022448"/>
    </source>
</evidence>
<evidence type="ECO:0000256" key="6">
    <source>
        <dbReference type="ARBA" id="ARBA00022781"/>
    </source>
</evidence>
<feature type="transmembrane region" description="Helical" evidence="11">
    <location>
        <begin position="196"/>
        <end position="218"/>
    </location>
</feature>
<keyword evidence="11" id="KW-1003">Cell membrane</keyword>
<keyword evidence="10 11" id="KW-0066">ATP synthesis</keyword>
<keyword evidence="8 11" id="KW-0406">Ion transport</keyword>
<keyword evidence="5 11" id="KW-0812">Transmembrane</keyword>
<evidence type="ECO:0000256" key="9">
    <source>
        <dbReference type="ARBA" id="ARBA00023136"/>
    </source>
</evidence>
<dbReference type="NCBIfam" id="TIGR01131">
    <property type="entry name" value="ATP_synt_6_or_A"/>
    <property type="match status" value="1"/>
</dbReference>
<keyword evidence="6 11" id="KW-0375">Hydrogen ion transport</keyword>
<evidence type="ECO:0000313" key="14">
    <source>
        <dbReference type="Proteomes" id="UP000572680"/>
    </source>
</evidence>
<evidence type="ECO:0000313" key="13">
    <source>
        <dbReference type="EMBL" id="MBA8954986.1"/>
    </source>
</evidence>
<dbReference type="Proteomes" id="UP000572680">
    <property type="component" value="Unassembled WGS sequence"/>
</dbReference>
<dbReference type="Pfam" id="PF00119">
    <property type="entry name" value="ATP-synt_A"/>
    <property type="match status" value="1"/>
</dbReference>
<accession>A0A7W3QPV9</accession>
<dbReference type="InterPro" id="IPR023011">
    <property type="entry name" value="ATP_synth_F0_asu_AS"/>
</dbReference>
<organism evidence="13 14">
    <name type="scientific">Actinomadura namibiensis</name>
    <dbReference type="NCBI Taxonomy" id="182080"/>
    <lineage>
        <taxon>Bacteria</taxon>
        <taxon>Bacillati</taxon>
        <taxon>Actinomycetota</taxon>
        <taxon>Actinomycetes</taxon>
        <taxon>Streptosporangiales</taxon>
        <taxon>Thermomonosporaceae</taxon>
        <taxon>Actinomadura</taxon>
    </lineage>
</organism>
<dbReference type="GO" id="GO:0005886">
    <property type="term" value="C:plasma membrane"/>
    <property type="evidence" value="ECO:0007669"/>
    <property type="project" value="UniProtKB-SubCell"/>
</dbReference>
<evidence type="ECO:0000256" key="2">
    <source>
        <dbReference type="ARBA" id="ARBA00006810"/>
    </source>
</evidence>
<evidence type="ECO:0000256" key="5">
    <source>
        <dbReference type="ARBA" id="ARBA00022692"/>
    </source>
</evidence>
<proteinExistence type="inferred from homology"/>
<dbReference type="GO" id="GO:0045259">
    <property type="term" value="C:proton-transporting ATP synthase complex"/>
    <property type="evidence" value="ECO:0007669"/>
    <property type="project" value="UniProtKB-KW"/>
</dbReference>
<dbReference type="InterPro" id="IPR035908">
    <property type="entry name" value="F0_ATP_A_sf"/>
</dbReference>
<keyword evidence="7 11" id="KW-1133">Transmembrane helix</keyword>
<evidence type="ECO:0000256" key="12">
    <source>
        <dbReference type="RuleBase" id="RU000483"/>
    </source>
</evidence>